<dbReference type="EMBL" id="BARS01044527">
    <property type="protein sequence ID" value="GAG37127.1"/>
    <property type="molecule type" value="Genomic_DNA"/>
</dbReference>
<keyword evidence="1" id="KW-0328">Glycosyltransferase</keyword>
<dbReference type="SUPFAM" id="SSF53756">
    <property type="entry name" value="UDP-Glycosyltransferase/glycogen phosphorylase"/>
    <property type="match status" value="1"/>
</dbReference>
<comment type="caution">
    <text evidence="3">The sequence shown here is derived from an EMBL/GenBank/DDBJ whole genome shotgun (WGS) entry which is preliminary data.</text>
</comment>
<organism evidence="3">
    <name type="scientific">marine sediment metagenome</name>
    <dbReference type="NCBI Taxonomy" id="412755"/>
    <lineage>
        <taxon>unclassified sequences</taxon>
        <taxon>metagenomes</taxon>
        <taxon>ecological metagenomes</taxon>
    </lineage>
</organism>
<evidence type="ECO:0000256" key="1">
    <source>
        <dbReference type="ARBA" id="ARBA00022676"/>
    </source>
</evidence>
<dbReference type="GO" id="GO:0008713">
    <property type="term" value="F:ADP-heptose-lipopolysaccharide heptosyltransferase activity"/>
    <property type="evidence" value="ECO:0007669"/>
    <property type="project" value="TreeGrafter"/>
</dbReference>
<dbReference type="GO" id="GO:0009244">
    <property type="term" value="P:lipopolysaccharide core region biosynthetic process"/>
    <property type="evidence" value="ECO:0007669"/>
    <property type="project" value="TreeGrafter"/>
</dbReference>
<proteinExistence type="predicted"/>
<evidence type="ECO:0000256" key="2">
    <source>
        <dbReference type="ARBA" id="ARBA00022679"/>
    </source>
</evidence>
<dbReference type="Gene3D" id="3.40.50.2000">
    <property type="entry name" value="Glycogen Phosphorylase B"/>
    <property type="match status" value="1"/>
</dbReference>
<accession>X0XP65</accession>
<reference evidence="3" key="1">
    <citation type="journal article" date="2014" name="Front. Microbiol.">
        <title>High frequency of phylogenetically diverse reductive dehalogenase-homologous genes in deep subseafloor sedimentary metagenomes.</title>
        <authorList>
            <person name="Kawai M."/>
            <person name="Futagami T."/>
            <person name="Toyoda A."/>
            <person name="Takaki Y."/>
            <person name="Nishi S."/>
            <person name="Hori S."/>
            <person name="Arai W."/>
            <person name="Tsubouchi T."/>
            <person name="Morono Y."/>
            <person name="Uchiyama I."/>
            <person name="Ito T."/>
            <person name="Fujiyama A."/>
            <person name="Inagaki F."/>
            <person name="Takami H."/>
        </authorList>
    </citation>
    <scope>NUCLEOTIDE SEQUENCE</scope>
    <source>
        <strain evidence="3">Expedition CK06-06</strain>
    </source>
</reference>
<feature type="non-terminal residue" evidence="3">
    <location>
        <position position="1"/>
    </location>
</feature>
<name>X0XP65_9ZZZZ</name>
<dbReference type="CDD" id="cd03789">
    <property type="entry name" value="GT9_LPS_heptosyltransferase"/>
    <property type="match status" value="1"/>
</dbReference>
<gene>
    <name evidence="3" type="ORF">S01H1_67253</name>
</gene>
<dbReference type="PANTHER" id="PTHR30160:SF1">
    <property type="entry name" value="LIPOPOLYSACCHARIDE 1,2-N-ACETYLGLUCOSAMINETRANSFERASE-RELATED"/>
    <property type="match status" value="1"/>
</dbReference>
<dbReference type="Pfam" id="PF01075">
    <property type="entry name" value="Glyco_transf_9"/>
    <property type="match status" value="1"/>
</dbReference>
<sequence length="172" mass="19427">HIIINPGFGLVNKYKYPSRLWPLERYAQIIDYVIEKYNLQVLLTGNHDEKVLSNKIKDLTKNKDKIIVCCGEFSLREFMALIDSAELVIEPSTGAGHVASALKTPVIDLIGRGDPSEWRPWGKKDKTLYFFHSEVCTSCSRGECRKKNIECLKAITAEEVKSAIDKLISIGK</sequence>
<keyword evidence="2" id="KW-0808">Transferase</keyword>
<dbReference type="InterPro" id="IPR002201">
    <property type="entry name" value="Glyco_trans_9"/>
</dbReference>
<dbReference type="InterPro" id="IPR051199">
    <property type="entry name" value="LPS_LOS_Heptosyltrfase"/>
</dbReference>
<dbReference type="AlphaFoldDB" id="X0XP65"/>
<evidence type="ECO:0000313" key="3">
    <source>
        <dbReference type="EMBL" id="GAG37127.1"/>
    </source>
</evidence>
<dbReference type="GO" id="GO:0005829">
    <property type="term" value="C:cytosol"/>
    <property type="evidence" value="ECO:0007669"/>
    <property type="project" value="TreeGrafter"/>
</dbReference>
<dbReference type="PANTHER" id="PTHR30160">
    <property type="entry name" value="TETRAACYLDISACCHARIDE 4'-KINASE-RELATED"/>
    <property type="match status" value="1"/>
</dbReference>
<evidence type="ECO:0008006" key="4">
    <source>
        <dbReference type="Google" id="ProtNLM"/>
    </source>
</evidence>
<protein>
    <recommendedName>
        <fullName evidence="4">Glycosyltransferase family 9 protein</fullName>
    </recommendedName>
</protein>